<dbReference type="EMBL" id="JAENRR010000007">
    <property type="protein sequence ID" value="MBK3516623.1"/>
    <property type="molecule type" value="Genomic_DNA"/>
</dbReference>
<gene>
    <name evidence="1" type="ORF">JIV24_04655</name>
</gene>
<protein>
    <recommendedName>
        <fullName evidence="3">Outer membrane protein beta-barrel domain-containing protein</fullName>
    </recommendedName>
</protein>
<accession>A0ABS1HG37</accession>
<sequence>MNKTGKHGIGVGFKTPGWKNTLLLSDAAYFFKRYNGTFEDNNQNEYYSSYASFNVNLAYNISSNESFCLIPYAGLGLFYENIDGYMSGKPTKYSGAYNVSIDDSLITLLANIGIQMEYSVSEHLFINGGIKFQWVFYDVSYNNFPGITIGVGYRL</sequence>
<dbReference type="SUPFAM" id="SSF103515">
    <property type="entry name" value="Autotransporter"/>
    <property type="match status" value="1"/>
</dbReference>
<dbReference type="RefSeq" id="WP_200463850.1">
    <property type="nucleotide sequence ID" value="NZ_JAENRR010000007.1"/>
</dbReference>
<reference evidence="1 2" key="1">
    <citation type="submission" date="2021-01" db="EMBL/GenBank/DDBJ databases">
        <title>Carboxyliciviraga sp.nov., isolated from coastal sediments.</title>
        <authorList>
            <person name="Lu D."/>
            <person name="Zhang T."/>
        </authorList>
    </citation>
    <scope>NUCLEOTIDE SEQUENCE [LARGE SCALE GENOMIC DNA]</scope>
    <source>
        <strain evidence="1 2">N1Y132</strain>
    </source>
</reference>
<keyword evidence="2" id="KW-1185">Reference proteome</keyword>
<dbReference type="Gene3D" id="2.40.128.130">
    <property type="entry name" value="Autotransporter beta-domain"/>
    <property type="match status" value="1"/>
</dbReference>
<proteinExistence type="predicted"/>
<dbReference type="Proteomes" id="UP000605676">
    <property type="component" value="Unassembled WGS sequence"/>
</dbReference>
<evidence type="ECO:0000313" key="2">
    <source>
        <dbReference type="Proteomes" id="UP000605676"/>
    </source>
</evidence>
<comment type="caution">
    <text evidence="1">The sequence shown here is derived from an EMBL/GenBank/DDBJ whole genome shotgun (WGS) entry which is preliminary data.</text>
</comment>
<name>A0ABS1HG37_9BACT</name>
<evidence type="ECO:0008006" key="3">
    <source>
        <dbReference type="Google" id="ProtNLM"/>
    </source>
</evidence>
<evidence type="ECO:0000313" key="1">
    <source>
        <dbReference type="EMBL" id="MBK3516623.1"/>
    </source>
</evidence>
<dbReference type="InterPro" id="IPR036709">
    <property type="entry name" value="Autotransporte_beta_dom_sf"/>
</dbReference>
<organism evidence="1 2">
    <name type="scientific">Carboxylicivirga marina</name>
    <dbReference type="NCBI Taxonomy" id="2800988"/>
    <lineage>
        <taxon>Bacteria</taxon>
        <taxon>Pseudomonadati</taxon>
        <taxon>Bacteroidota</taxon>
        <taxon>Bacteroidia</taxon>
        <taxon>Marinilabiliales</taxon>
        <taxon>Marinilabiliaceae</taxon>
        <taxon>Carboxylicivirga</taxon>
    </lineage>
</organism>